<name>A0A7G8P8B0_9MYCO</name>
<reference evidence="1 2" key="1">
    <citation type="submission" date="2020-07" db="EMBL/GenBank/DDBJ databases">
        <title>Draft genome sequence of four isobutane-metabolizing strains capable of cometabolically degrading diverse ether contaminants.</title>
        <authorList>
            <person name="Chen W."/>
            <person name="Faulkner N."/>
            <person name="Smith C."/>
            <person name="Hyman M."/>
        </authorList>
    </citation>
    <scope>NUCLEOTIDE SEQUENCE [LARGE SCALE GENOMIC DNA]</scope>
    <source>
        <strain evidence="1 2">2A</strain>
    </source>
</reference>
<sequence length="121" mass="13783">MREINGVAVFKAGDDYDSDHAALRELSSVSLGSVRFPFGFFIVEEEGDRYVRPATEAERMELLLRVFPEGPSETARSSSFCYIRDGGCGDTLCHTLRPHHSCFRGYDESRRQYGCWCEIME</sequence>
<evidence type="ECO:0000313" key="1">
    <source>
        <dbReference type="EMBL" id="QNJ90576.1"/>
    </source>
</evidence>
<dbReference type="EMBL" id="CP059894">
    <property type="protein sequence ID" value="QNJ90576.1"/>
    <property type="molecule type" value="Genomic_DNA"/>
</dbReference>
<dbReference type="AlphaFoldDB" id="A0A7G8P8B0"/>
<gene>
    <name evidence="1" type="ORF">HZU40_20180</name>
</gene>
<accession>A0A7G8P8B0</accession>
<dbReference type="Proteomes" id="UP000515498">
    <property type="component" value="Chromosome"/>
</dbReference>
<protein>
    <submittedName>
        <fullName evidence="1">Uncharacterized protein</fullName>
    </submittedName>
</protein>
<proteinExistence type="predicted"/>
<dbReference type="RefSeq" id="WP_187095551.1">
    <property type="nucleotide sequence ID" value="NZ_CP059894.1"/>
</dbReference>
<evidence type="ECO:0000313" key="2">
    <source>
        <dbReference type="Proteomes" id="UP000515498"/>
    </source>
</evidence>
<organism evidence="1 2">
    <name type="scientific">Mycolicibacterium fluoranthenivorans</name>
    <dbReference type="NCBI Taxonomy" id="258505"/>
    <lineage>
        <taxon>Bacteria</taxon>
        <taxon>Bacillati</taxon>
        <taxon>Actinomycetota</taxon>
        <taxon>Actinomycetes</taxon>
        <taxon>Mycobacteriales</taxon>
        <taxon>Mycobacteriaceae</taxon>
        <taxon>Mycolicibacterium</taxon>
    </lineage>
</organism>
<dbReference type="KEGG" id="mflu:HZU40_20180"/>